<dbReference type="EMBL" id="IACK01081376">
    <property type="protein sequence ID" value="LAA79637.1"/>
    <property type="molecule type" value="Transcribed_RNA"/>
</dbReference>
<reference evidence="2" key="2">
    <citation type="submission" date="2017-11" db="EMBL/GenBank/DDBJ databases">
        <title>Coralsnake Venomics: Analyses of Venom Gland Transcriptomes and Proteomes of Six Brazilian Taxa.</title>
        <authorList>
            <person name="Aird S.D."/>
            <person name="Jorge da Silva N."/>
            <person name="Qiu L."/>
            <person name="Villar-Briones A."/>
            <person name="Aparecida-Saddi V."/>
            <person name="Campos-Telles M.P."/>
            <person name="Grau M."/>
            <person name="Mikheyev A.S."/>
        </authorList>
    </citation>
    <scope>NUCLEOTIDE SEQUENCE</scope>
    <source>
        <tissue evidence="2">Venom_gland</tissue>
    </source>
</reference>
<proteinExistence type="predicted"/>
<keyword evidence="1" id="KW-0472">Membrane</keyword>
<accession>A0A2D4I5Z3</accession>
<feature type="transmembrane region" description="Helical" evidence="1">
    <location>
        <begin position="32"/>
        <end position="52"/>
    </location>
</feature>
<evidence type="ECO:0000256" key="1">
    <source>
        <dbReference type="SAM" id="Phobius"/>
    </source>
</evidence>
<dbReference type="AlphaFoldDB" id="A0A2D4I5Z3"/>
<evidence type="ECO:0000313" key="2">
    <source>
        <dbReference type="EMBL" id="LAA79637.1"/>
    </source>
</evidence>
<sequence length="101" mass="11738">MGQEKAQLDPKEYPRELFSVLQFILGYYNHKMAHFFAVLGFDSVVHLVTWFVDSTRQSNKSWLAKKSSGILDQGGVFQYVTQEQKILDVTKLRQYKAVLYS</sequence>
<name>A0A2D4I5Z3_MICLE</name>
<organism evidence="2">
    <name type="scientific">Micrurus lemniscatus lemniscatus</name>
    <dbReference type="NCBI Taxonomy" id="129467"/>
    <lineage>
        <taxon>Eukaryota</taxon>
        <taxon>Metazoa</taxon>
        <taxon>Chordata</taxon>
        <taxon>Craniata</taxon>
        <taxon>Vertebrata</taxon>
        <taxon>Euteleostomi</taxon>
        <taxon>Lepidosauria</taxon>
        <taxon>Squamata</taxon>
        <taxon>Bifurcata</taxon>
        <taxon>Unidentata</taxon>
        <taxon>Episquamata</taxon>
        <taxon>Toxicofera</taxon>
        <taxon>Serpentes</taxon>
        <taxon>Colubroidea</taxon>
        <taxon>Elapidae</taxon>
        <taxon>Elapinae</taxon>
        <taxon>Micrurus</taxon>
    </lineage>
</organism>
<keyword evidence="1" id="KW-1133">Transmembrane helix</keyword>
<keyword evidence="1" id="KW-0812">Transmembrane</keyword>
<reference evidence="2" key="1">
    <citation type="submission" date="2017-07" db="EMBL/GenBank/DDBJ databases">
        <authorList>
            <person name="Mikheyev A."/>
            <person name="Grau M."/>
        </authorList>
    </citation>
    <scope>NUCLEOTIDE SEQUENCE</scope>
    <source>
        <tissue evidence="2">Venom_gland</tissue>
    </source>
</reference>
<protein>
    <submittedName>
        <fullName evidence="2">Uncharacterized protein</fullName>
    </submittedName>
</protein>